<reference evidence="3" key="1">
    <citation type="submission" date="2025-08" db="UniProtKB">
        <authorList>
            <consortium name="RefSeq"/>
        </authorList>
    </citation>
    <scope>IDENTIFICATION</scope>
    <source>
        <tissue evidence="3">Whole larval tissue</tissue>
    </source>
</reference>
<feature type="compositionally biased region" description="Basic and acidic residues" evidence="1">
    <location>
        <begin position="208"/>
        <end position="222"/>
    </location>
</feature>
<dbReference type="AlphaFoldDB" id="A0A9R0D251"/>
<dbReference type="RefSeq" id="XP_035437171.2">
    <property type="nucleotide sequence ID" value="XM_035581278.2"/>
</dbReference>
<evidence type="ECO:0000313" key="2">
    <source>
        <dbReference type="Proteomes" id="UP000829999"/>
    </source>
</evidence>
<proteinExistence type="predicted"/>
<evidence type="ECO:0000256" key="1">
    <source>
        <dbReference type="SAM" id="MobiDB-lite"/>
    </source>
</evidence>
<dbReference type="GeneID" id="118267338"/>
<feature type="compositionally biased region" description="Basic and acidic residues" evidence="1">
    <location>
        <begin position="417"/>
        <end position="434"/>
    </location>
</feature>
<feature type="compositionally biased region" description="Polar residues" evidence="1">
    <location>
        <begin position="170"/>
        <end position="179"/>
    </location>
</feature>
<sequence>MEPPSEAREPKSPEKPSTEKLESSVDEISSPLEEPQVPLDEAEDRLAEPPLEVPQGNEEPEEPEEMKRELKINAGIENNSENSRGPNVEIDSSSNIKEEISQRPPEELVTASVTEATEQQNIQRPPDVVDVTLTTENHSSDIDNSTGPPKEIIRQKIEENETSRAPDVVLTNNTEQPIQEETAGCSKWISNECPETTATDDSQVPSTSREDSQVPSTSRDDSQVPSTSTAPEVCAVTASTASASAPRTPKRKNLRPASSRKKVPSTRAKIASIVRAWKKGQRRRRNRERLTKNLFTRMLGPGFWRDILVPDQTEAATRGIRYLPPTSTITRPEPSPPEAHRGIFTRTPDLYPPIDYSQPQPHCSSSMYIPSTSAQPLNLRPRRDNAYSSSTTTTKTTAPVTVSEVIVLDDSDDEATEENKKYSPLDKAEDKTDEYNAGAKRKARDQENVQRQIDDKKIKREDIVNQQPFLQTPVQTLGAAGICGILTTPLPSLMEEDG</sequence>
<feature type="compositionally biased region" description="Basic residues" evidence="1">
    <location>
        <begin position="248"/>
        <end position="264"/>
    </location>
</feature>
<feature type="compositionally biased region" description="Basic and acidic residues" evidence="1">
    <location>
        <begin position="151"/>
        <end position="164"/>
    </location>
</feature>
<feature type="compositionally biased region" description="Polar residues" evidence="1">
    <location>
        <begin position="111"/>
        <end position="123"/>
    </location>
</feature>
<dbReference type="OrthoDB" id="10619307at2759"/>
<evidence type="ECO:0000313" key="3">
    <source>
        <dbReference type="RefSeq" id="XP_035437171.2"/>
    </source>
</evidence>
<feature type="region of interest" description="Disordered" evidence="1">
    <location>
        <begin position="1"/>
        <end position="267"/>
    </location>
</feature>
<feature type="region of interest" description="Disordered" evidence="1">
    <location>
        <begin position="410"/>
        <end position="454"/>
    </location>
</feature>
<dbReference type="Proteomes" id="UP000829999">
    <property type="component" value="Chromosome 25"/>
</dbReference>
<feature type="compositionally biased region" description="Basic and acidic residues" evidence="1">
    <location>
        <begin position="444"/>
        <end position="454"/>
    </location>
</feature>
<feature type="region of interest" description="Disordered" evidence="1">
    <location>
        <begin position="373"/>
        <end position="395"/>
    </location>
</feature>
<feature type="compositionally biased region" description="Polar residues" evidence="1">
    <location>
        <begin position="193"/>
        <end position="207"/>
    </location>
</feature>
<feature type="compositionally biased region" description="Polar residues" evidence="1">
    <location>
        <begin position="132"/>
        <end position="147"/>
    </location>
</feature>
<accession>A0A9R0D251</accession>
<feature type="compositionally biased region" description="Basic and acidic residues" evidence="1">
    <location>
        <begin position="96"/>
        <end position="106"/>
    </location>
</feature>
<keyword evidence="2" id="KW-1185">Reference proteome</keyword>
<name>A0A9R0D251_SPOFR</name>
<feature type="compositionally biased region" description="Basic and acidic residues" evidence="1">
    <location>
        <begin position="1"/>
        <end position="23"/>
    </location>
</feature>
<gene>
    <name evidence="3" type="primary">LOC118267338</name>
</gene>
<feature type="compositionally biased region" description="Polar residues" evidence="1">
    <location>
        <begin position="76"/>
        <end position="95"/>
    </location>
</feature>
<protein>
    <submittedName>
        <fullName evidence="3">Uncharacterized protein LOC118267338</fullName>
    </submittedName>
</protein>
<organism evidence="2 3">
    <name type="scientific">Spodoptera frugiperda</name>
    <name type="common">Fall armyworm</name>
    <dbReference type="NCBI Taxonomy" id="7108"/>
    <lineage>
        <taxon>Eukaryota</taxon>
        <taxon>Metazoa</taxon>
        <taxon>Ecdysozoa</taxon>
        <taxon>Arthropoda</taxon>
        <taxon>Hexapoda</taxon>
        <taxon>Insecta</taxon>
        <taxon>Pterygota</taxon>
        <taxon>Neoptera</taxon>
        <taxon>Endopterygota</taxon>
        <taxon>Lepidoptera</taxon>
        <taxon>Glossata</taxon>
        <taxon>Ditrysia</taxon>
        <taxon>Noctuoidea</taxon>
        <taxon>Noctuidae</taxon>
        <taxon>Amphipyrinae</taxon>
        <taxon>Spodoptera</taxon>
    </lineage>
</organism>
<feature type="compositionally biased region" description="Low complexity" evidence="1">
    <location>
        <begin position="235"/>
        <end position="245"/>
    </location>
</feature>